<sequence>MQKFAWFVLGIAGGFVAAHLVNKDPRGHEVLADVDSRISEFTDRIGDAYRAQEAKIDGLVADVKDVAAGAIDAAKSATADAKDAVVDGVESAADAVRDAAAKLTD</sequence>
<gene>
    <name evidence="1" type="ORF">N4R40_00370</name>
</gene>
<proteinExistence type="predicted"/>
<accession>A0ABT2P805</accession>
<reference evidence="1 2" key="1">
    <citation type="journal article" date="2024" name="Int. J. Syst. Evol. Microbiol.">
        <title>Microbacterium memoriense sp. nov., a member of the Actinomycetota from marine beach sediment of the north coast of Portugal.</title>
        <authorList>
            <person name="Santos J.D.N.D."/>
            <person name="Klimek D."/>
            <person name="Calusinska M."/>
            <person name="Lobo-da-Cunha A."/>
            <person name="Catita J."/>
            <person name="Goncalves H."/>
            <person name="Gonzalez I."/>
            <person name="Lage O.M."/>
        </authorList>
    </citation>
    <scope>NUCLEOTIDE SEQUENCE [LARGE SCALE GENOMIC DNA]</scope>
    <source>
        <strain evidence="1 2">PMIC_1C1B</strain>
    </source>
</reference>
<protein>
    <submittedName>
        <fullName evidence="1">ATPase</fullName>
    </submittedName>
</protein>
<dbReference type="EMBL" id="JAODOR010000001">
    <property type="protein sequence ID" value="MCT9000822.1"/>
    <property type="molecule type" value="Genomic_DNA"/>
</dbReference>
<evidence type="ECO:0000313" key="1">
    <source>
        <dbReference type="EMBL" id="MCT9000822.1"/>
    </source>
</evidence>
<dbReference type="Proteomes" id="UP001300496">
    <property type="component" value="Unassembled WGS sequence"/>
</dbReference>
<dbReference type="RefSeq" id="WP_261605381.1">
    <property type="nucleotide sequence ID" value="NZ_JAODOR010000001.1"/>
</dbReference>
<evidence type="ECO:0000313" key="2">
    <source>
        <dbReference type="Proteomes" id="UP001300496"/>
    </source>
</evidence>
<comment type="caution">
    <text evidence="1">The sequence shown here is derived from an EMBL/GenBank/DDBJ whole genome shotgun (WGS) entry which is preliminary data.</text>
</comment>
<keyword evidence="2" id="KW-1185">Reference proteome</keyword>
<organism evidence="1 2">
    <name type="scientific">Microbacterium memoriense</name>
    <dbReference type="NCBI Taxonomy" id="2978350"/>
    <lineage>
        <taxon>Bacteria</taxon>
        <taxon>Bacillati</taxon>
        <taxon>Actinomycetota</taxon>
        <taxon>Actinomycetes</taxon>
        <taxon>Micrococcales</taxon>
        <taxon>Microbacteriaceae</taxon>
        <taxon>Microbacterium</taxon>
    </lineage>
</organism>
<name>A0ABT2P805_9MICO</name>